<gene>
    <name evidence="8" type="ORF">EMPG_15165</name>
</gene>
<dbReference type="Gene3D" id="2.60.120.200">
    <property type="match status" value="1"/>
</dbReference>
<dbReference type="EC" id="3.2.1.6" evidence="3"/>
<dbReference type="Proteomes" id="UP000053573">
    <property type="component" value="Unassembled WGS sequence"/>
</dbReference>
<evidence type="ECO:0000256" key="6">
    <source>
        <dbReference type="SAM" id="SignalP"/>
    </source>
</evidence>
<comment type="caution">
    <text evidence="8">The sequence shown here is derived from an EMBL/GenBank/DDBJ whole genome shotgun (WGS) entry which is preliminary data.</text>
</comment>
<keyword evidence="9" id="KW-1185">Reference proteome</keyword>
<sequence>MHLSVSILICVNSFVGFSQAAYTLIDDYTAKNFLQTFEFFSGDDPTHGYVNYLDRAAAHSQGLLSTADNVIYMGVDSTNVASGRGRSSIRVTSKKAYDNGLIIADIEHMPGGICGTWPAFWTFGPNWPNNGEIDIIEGVHKQASNLVAMHTTSGCRIINSGNFTGTLLTPNCDVNAPGQPPNAGCTISSSDSTSYGRGFNANGGGVYAMEITASAVTVWFFPRNAIPEDIHAATPYPASWPRPMAQFKGACDIAAHIKLQKIVFDTTFCGDWAGNVWSTSRCASKAPTCQEFVQHNPTAFKQAYWRVKYVRTFENSNATYYY</sequence>
<dbReference type="FunFam" id="2.60.120.200:FF:000114">
    <property type="entry name" value="Probable endo-1,3(4)-beta-glucanase NFIA_089530"/>
    <property type="match status" value="1"/>
</dbReference>
<feature type="signal peptide" evidence="6">
    <location>
        <begin position="1"/>
        <end position="20"/>
    </location>
</feature>
<evidence type="ECO:0000256" key="4">
    <source>
        <dbReference type="ARBA" id="ARBA00022801"/>
    </source>
</evidence>
<dbReference type="STRING" id="2060906.A0A0H1BDJ1"/>
<protein>
    <recommendedName>
        <fullName evidence="3">endo-1,3(4)-beta-glucanase</fullName>
        <ecNumber evidence="3">3.2.1.6</ecNumber>
    </recommendedName>
</protein>
<feature type="chain" id="PRO_5005199608" description="endo-1,3(4)-beta-glucanase" evidence="6">
    <location>
        <begin position="21"/>
        <end position="322"/>
    </location>
</feature>
<dbReference type="GO" id="GO:0009251">
    <property type="term" value="P:glucan catabolic process"/>
    <property type="evidence" value="ECO:0007669"/>
    <property type="project" value="TreeGrafter"/>
</dbReference>
<dbReference type="GO" id="GO:0052861">
    <property type="term" value="F:endo-1,3(4)-beta-glucanase activity"/>
    <property type="evidence" value="ECO:0007669"/>
    <property type="project" value="UniProtKB-EC"/>
</dbReference>
<evidence type="ECO:0000313" key="9">
    <source>
        <dbReference type="Proteomes" id="UP000053573"/>
    </source>
</evidence>
<evidence type="ECO:0000256" key="1">
    <source>
        <dbReference type="ARBA" id="ARBA00000124"/>
    </source>
</evidence>
<dbReference type="InterPro" id="IPR000757">
    <property type="entry name" value="Beta-glucanase-like"/>
</dbReference>
<dbReference type="SUPFAM" id="SSF49899">
    <property type="entry name" value="Concanavalin A-like lectins/glucanases"/>
    <property type="match status" value="1"/>
</dbReference>
<dbReference type="AlphaFoldDB" id="A0A0H1BDJ1"/>
<name>A0A0H1BDJ1_9EURO</name>
<dbReference type="PANTHER" id="PTHR10963">
    <property type="entry name" value="GLYCOSYL HYDROLASE-RELATED"/>
    <property type="match status" value="1"/>
</dbReference>
<comment type="catalytic activity">
    <reaction evidence="1">
        <text>Endohydrolysis of (1-&gt;3)- or (1-&gt;4)-linkages in beta-D-glucans when the glucose residue whose reducing group is involved in the linkage to be hydrolyzed is itself substituted at C-3.</text>
        <dbReference type="EC" id="3.2.1.6"/>
    </reaction>
</comment>
<proteinExistence type="inferred from homology"/>
<evidence type="ECO:0000256" key="3">
    <source>
        <dbReference type="ARBA" id="ARBA00012599"/>
    </source>
</evidence>
<dbReference type="InterPro" id="IPR050546">
    <property type="entry name" value="Glycosyl_Hydrlase_16"/>
</dbReference>
<feature type="domain" description="GH16" evidence="7">
    <location>
        <begin position="26"/>
        <end position="281"/>
    </location>
</feature>
<evidence type="ECO:0000256" key="5">
    <source>
        <dbReference type="ARBA" id="ARBA00023295"/>
    </source>
</evidence>
<dbReference type="CDD" id="cd02181">
    <property type="entry name" value="GH16_fungal_Lam16A_glucanase"/>
    <property type="match status" value="1"/>
</dbReference>
<dbReference type="InterPro" id="IPR013320">
    <property type="entry name" value="ConA-like_dom_sf"/>
</dbReference>
<evidence type="ECO:0000259" key="7">
    <source>
        <dbReference type="PROSITE" id="PS51762"/>
    </source>
</evidence>
<keyword evidence="4" id="KW-0378">Hydrolase</keyword>
<dbReference type="PROSITE" id="PS51762">
    <property type="entry name" value="GH16_2"/>
    <property type="match status" value="1"/>
</dbReference>
<dbReference type="PANTHER" id="PTHR10963:SF24">
    <property type="entry name" value="GLYCOSIDASE C21B10.07-RELATED"/>
    <property type="match status" value="1"/>
</dbReference>
<keyword evidence="6" id="KW-0732">Signal</keyword>
<organism evidence="8 9">
    <name type="scientific">Blastomyces silverae</name>
    <dbReference type="NCBI Taxonomy" id="2060906"/>
    <lineage>
        <taxon>Eukaryota</taxon>
        <taxon>Fungi</taxon>
        <taxon>Dikarya</taxon>
        <taxon>Ascomycota</taxon>
        <taxon>Pezizomycotina</taxon>
        <taxon>Eurotiomycetes</taxon>
        <taxon>Eurotiomycetidae</taxon>
        <taxon>Onygenales</taxon>
        <taxon>Ajellomycetaceae</taxon>
        <taxon>Blastomyces</taxon>
    </lineage>
</organism>
<accession>A0A0H1BDJ1</accession>
<dbReference type="Pfam" id="PF26113">
    <property type="entry name" value="GH16_XgeA"/>
    <property type="match status" value="1"/>
</dbReference>
<evidence type="ECO:0000313" key="8">
    <source>
        <dbReference type="EMBL" id="KLJ09395.1"/>
    </source>
</evidence>
<evidence type="ECO:0000256" key="2">
    <source>
        <dbReference type="ARBA" id="ARBA00006865"/>
    </source>
</evidence>
<dbReference type="EMBL" id="LDEV01002354">
    <property type="protein sequence ID" value="KLJ09395.1"/>
    <property type="molecule type" value="Genomic_DNA"/>
</dbReference>
<reference evidence="9" key="1">
    <citation type="journal article" date="2015" name="PLoS Genet.">
        <title>The dynamic genome and transcriptome of the human fungal pathogen Blastomyces and close relative Emmonsia.</title>
        <authorList>
            <person name="Munoz J.F."/>
            <person name="Gauthier G.M."/>
            <person name="Desjardins C.A."/>
            <person name="Gallo J.E."/>
            <person name="Holder J."/>
            <person name="Sullivan T.D."/>
            <person name="Marty A.J."/>
            <person name="Carmen J.C."/>
            <person name="Chen Z."/>
            <person name="Ding L."/>
            <person name="Gujja S."/>
            <person name="Magrini V."/>
            <person name="Misas E."/>
            <person name="Mitreva M."/>
            <person name="Priest M."/>
            <person name="Saif S."/>
            <person name="Whiston E.A."/>
            <person name="Young S."/>
            <person name="Zeng Q."/>
            <person name="Goldman W.E."/>
            <person name="Mardis E.R."/>
            <person name="Taylor J.W."/>
            <person name="McEwen J.G."/>
            <person name="Clay O.K."/>
            <person name="Klein B.S."/>
            <person name="Cuomo C.A."/>
        </authorList>
    </citation>
    <scope>NUCLEOTIDE SEQUENCE [LARGE SCALE GENOMIC DNA]</scope>
    <source>
        <strain evidence="9">UAMH 139</strain>
    </source>
</reference>
<keyword evidence="5" id="KW-0326">Glycosidase</keyword>
<dbReference type="OrthoDB" id="192832at2759"/>
<comment type="similarity">
    <text evidence="2">Belongs to the glycosyl hydrolase 16 family.</text>
</comment>